<feature type="region of interest" description="Disordered" evidence="1">
    <location>
        <begin position="361"/>
        <end position="417"/>
    </location>
</feature>
<feature type="region of interest" description="Disordered" evidence="1">
    <location>
        <begin position="1"/>
        <end position="41"/>
    </location>
</feature>
<feature type="transmembrane region" description="Helical" evidence="2">
    <location>
        <begin position="273"/>
        <end position="298"/>
    </location>
</feature>
<reference evidence="3" key="1">
    <citation type="submission" date="2020-02" db="EMBL/GenBank/DDBJ databases">
        <authorList>
            <person name="Meier V. D."/>
        </authorList>
    </citation>
    <scope>NUCLEOTIDE SEQUENCE</scope>
    <source>
        <strain evidence="3">AVDCRST_MAG19</strain>
    </source>
</reference>
<gene>
    <name evidence="3" type="ORF">AVDCRST_MAG19-4274</name>
</gene>
<protein>
    <submittedName>
        <fullName evidence="3">Uncharacterized protein</fullName>
    </submittedName>
</protein>
<dbReference type="Gene3D" id="3.10.310.10">
    <property type="entry name" value="Diaminopimelate Epimerase, Chain A, domain 1"/>
    <property type="match status" value="1"/>
</dbReference>
<evidence type="ECO:0000256" key="2">
    <source>
        <dbReference type="SAM" id="Phobius"/>
    </source>
</evidence>
<evidence type="ECO:0000313" key="3">
    <source>
        <dbReference type="EMBL" id="CAA9582746.1"/>
    </source>
</evidence>
<feature type="transmembrane region" description="Helical" evidence="2">
    <location>
        <begin position="198"/>
        <end position="218"/>
    </location>
</feature>
<keyword evidence="2" id="KW-1133">Transmembrane helix</keyword>
<keyword evidence="2" id="KW-0812">Transmembrane</keyword>
<feature type="transmembrane region" description="Helical" evidence="2">
    <location>
        <begin position="238"/>
        <end position="261"/>
    </location>
</feature>
<proteinExistence type="predicted"/>
<accession>A0A6J4VP42</accession>
<feature type="compositionally biased region" description="Acidic residues" evidence="1">
    <location>
        <begin position="361"/>
        <end position="372"/>
    </location>
</feature>
<feature type="transmembrane region" description="Helical" evidence="2">
    <location>
        <begin position="318"/>
        <end position="344"/>
    </location>
</feature>
<sequence length="417" mass="43435">MPAAPAARSSPHRRAPLRRPRPHRPRGAMPVVGSTVVAGGGARGKVRTFAPAGSVPEDRSIGSAVGSLACRLARRGRIARDSASAPSPGAETGYPSSPCARADGTPRGSTASSTSATRPVMTVARTTPRCSVGEGRRTPSTSVLPTRRGVSAIAAHAVQPSTMSVPAALKNEDPLLPINQLDGSDAPRRHLSRGDWRPTLIAAVLAGGAVAVLILAFASVSPFERAVVLESLTGTVYWIAAAFIGACGTIAALMLTTVSLMEHLDTRRMGPRFLFHLRLTVIAAIATIALSVAALLLTTFPLAGGVDVQPPRWQVDSVFFGLQGLTALMVGSFAVVLSSLYATIADIFANLPQSWVEEIMAEEEEEEREEEAAERAEHAAADAEQEADRAEGAATRAEDVVGIGGRATNGRPEGGAR</sequence>
<organism evidence="3">
    <name type="scientific">uncultured Thermomicrobiales bacterium</name>
    <dbReference type="NCBI Taxonomy" id="1645740"/>
    <lineage>
        <taxon>Bacteria</taxon>
        <taxon>Pseudomonadati</taxon>
        <taxon>Thermomicrobiota</taxon>
        <taxon>Thermomicrobia</taxon>
        <taxon>Thermomicrobiales</taxon>
        <taxon>environmental samples</taxon>
    </lineage>
</organism>
<dbReference type="EMBL" id="CADCWL010000237">
    <property type="protein sequence ID" value="CAA9582746.1"/>
    <property type="molecule type" value="Genomic_DNA"/>
</dbReference>
<feature type="compositionally biased region" description="Low complexity" evidence="1">
    <location>
        <begin position="105"/>
        <end position="119"/>
    </location>
</feature>
<feature type="region of interest" description="Disordered" evidence="1">
    <location>
        <begin position="79"/>
        <end position="120"/>
    </location>
</feature>
<dbReference type="AlphaFoldDB" id="A0A6J4VP42"/>
<keyword evidence="2" id="KW-0472">Membrane</keyword>
<name>A0A6J4VP42_9BACT</name>
<feature type="compositionally biased region" description="Basic residues" evidence="1">
    <location>
        <begin position="10"/>
        <end position="26"/>
    </location>
</feature>
<feature type="compositionally biased region" description="Low complexity" evidence="1">
    <location>
        <begin position="27"/>
        <end position="37"/>
    </location>
</feature>
<evidence type="ECO:0000256" key="1">
    <source>
        <dbReference type="SAM" id="MobiDB-lite"/>
    </source>
</evidence>
<feature type="compositionally biased region" description="Basic and acidic residues" evidence="1">
    <location>
        <begin position="373"/>
        <end position="399"/>
    </location>
</feature>
<dbReference type="SUPFAM" id="SSF54506">
    <property type="entry name" value="Diaminopimelate epimerase-like"/>
    <property type="match status" value="1"/>
</dbReference>